<keyword evidence="2" id="KW-0012">Acyltransferase</keyword>
<organism evidence="4 5">
    <name type="scientific">Lysobacter niastensis</name>
    <dbReference type="NCBI Taxonomy" id="380629"/>
    <lineage>
        <taxon>Bacteria</taxon>
        <taxon>Pseudomonadati</taxon>
        <taxon>Pseudomonadota</taxon>
        <taxon>Gammaproteobacteria</taxon>
        <taxon>Lysobacterales</taxon>
        <taxon>Lysobacteraceae</taxon>
        <taxon>Lysobacter</taxon>
    </lineage>
</organism>
<dbReference type="CDD" id="cd04301">
    <property type="entry name" value="NAT_SF"/>
    <property type="match status" value="1"/>
</dbReference>
<dbReference type="SUPFAM" id="SSF55729">
    <property type="entry name" value="Acyl-CoA N-acyltransferases (Nat)"/>
    <property type="match status" value="1"/>
</dbReference>
<accession>A0ABU1WBJ3</accession>
<dbReference type="InterPro" id="IPR050832">
    <property type="entry name" value="Bact_Acetyltransf"/>
</dbReference>
<name>A0ABU1WBJ3_9GAMM</name>
<keyword evidence="5" id="KW-1185">Reference proteome</keyword>
<feature type="domain" description="N-acetyltransferase" evidence="3">
    <location>
        <begin position="8"/>
        <end position="154"/>
    </location>
</feature>
<protein>
    <submittedName>
        <fullName evidence="4">GNAT superfamily N-acetyltransferase</fullName>
    </submittedName>
</protein>
<dbReference type="InterPro" id="IPR000182">
    <property type="entry name" value="GNAT_dom"/>
</dbReference>
<dbReference type="PANTHER" id="PTHR43877">
    <property type="entry name" value="AMINOALKYLPHOSPHONATE N-ACETYLTRANSFERASE-RELATED-RELATED"/>
    <property type="match status" value="1"/>
</dbReference>
<dbReference type="PANTHER" id="PTHR43877:SF2">
    <property type="entry name" value="AMINOALKYLPHOSPHONATE N-ACETYLTRANSFERASE-RELATED"/>
    <property type="match status" value="1"/>
</dbReference>
<dbReference type="RefSeq" id="WP_310061906.1">
    <property type="nucleotide sequence ID" value="NZ_JAVDVY010000002.1"/>
</dbReference>
<reference evidence="4 5" key="1">
    <citation type="submission" date="2023-07" db="EMBL/GenBank/DDBJ databases">
        <title>Sorghum-associated microbial communities from plants grown in Nebraska, USA.</title>
        <authorList>
            <person name="Schachtman D."/>
        </authorList>
    </citation>
    <scope>NUCLEOTIDE SEQUENCE [LARGE SCALE GENOMIC DNA]</scope>
    <source>
        <strain evidence="4 5">BE198</strain>
    </source>
</reference>
<dbReference type="PROSITE" id="PS51186">
    <property type="entry name" value="GNAT"/>
    <property type="match status" value="1"/>
</dbReference>
<proteinExistence type="predicted"/>
<dbReference type="EMBL" id="JAVDVY010000002">
    <property type="protein sequence ID" value="MDR7134866.1"/>
    <property type="molecule type" value="Genomic_DNA"/>
</dbReference>
<evidence type="ECO:0000256" key="1">
    <source>
        <dbReference type="ARBA" id="ARBA00022679"/>
    </source>
</evidence>
<sequence length="154" mass="17444">MNEAVSVPTVQRAGLDDLDALAPLFDQYRGFYHQPSDVALARRFLSQRLERNESVVFIARLDGRPAGFTQLYPTFSSVRAARVWVLNDLFVVQDARRHGVAQALIEAAAGFARHDGAIRLELETMPDNRIAQTLYEAVGWQRYDDTLRYHLPLA</sequence>
<evidence type="ECO:0000256" key="2">
    <source>
        <dbReference type="ARBA" id="ARBA00023315"/>
    </source>
</evidence>
<dbReference type="Pfam" id="PF00583">
    <property type="entry name" value="Acetyltransf_1"/>
    <property type="match status" value="1"/>
</dbReference>
<comment type="caution">
    <text evidence="4">The sequence shown here is derived from an EMBL/GenBank/DDBJ whole genome shotgun (WGS) entry which is preliminary data.</text>
</comment>
<evidence type="ECO:0000259" key="3">
    <source>
        <dbReference type="PROSITE" id="PS51186"/>
    </source>
</evidence>
<dbReference type="InterPro" id="IPR016181">
    <property type="entry name" value="Acyl_CoA_acyltransferase"/>
</dbReference>
<dbReference type="Proteomes" id="UP001251524">
    <property type="component" value="Unassembled WGS sequence"/>
</dbReference>
<gene>
    <name evidence="4" type="ORF">J2X06_002075</name>
</gene>
<dbReference type="Gene3D" id="3.40.630.30">
    <property type="match status" value="1"/>
</dbReference>
<evidence type="ECO:0000313" key="5">
    <source>
        <dbReference type="Proteomes" id="UP001251524"/>
    </source>
</evidence>
<keyword evidence="1" id="KW-0808">Transferase</keyword>
<evidence type="ECO:0000313" key="4">
    <source>
        <dbReference type="EMBL" id="MDR7134866.1"/>
    </source>
</evidence>